<evidence type="ECO:0000313" key="1">
    <source>
        <dbReference type="EMBL" id="CAD8629675.1"/>
    </source>
</evidence>
<dbReference type="EMBL" id="HBEZ01013316">
    <property type="protein sequence ID" value="CAD8629675.1"/>
    <property type="molecule type" value="Transcribed_RNA"/>
</dbReference>
<proteinExistence type="predicted"/>
<organism evidence="1">
    <name type="scientific">Cryptomonas curvata</name>
    <dbReference type="NCBI Taxonomy" id="233186"/>
    <lineage>
        <taxon>Eukaryota</taxon>
        <taxon>Cryptophyceae</taxon>
        <taxon>Cryptomonadales</taxon>
        <taxon>Cryptomonadaceae</taxon>
        <taxon>Cryptomonas</taxon>
    </lineage>
</organism>
<name>A0A7S0M5A6_9CRYP</name>
<dbReference type="AlphaFoldDB" id="A0A7S0M5A6"/>
<gene>
    <name evidence="1" type="ORF">CCUR1050_LOCUS7354</name>
</gene>
<protein>
    <submittedName>
        <fullName evidence="1">Uncharacterized protein</fullName>
    </submittedName>
</protein>
<accession>A0A7S0M5A6</accession>
<sequence>MVTATTSTAKASTFLLIFAFALSFLYTQMPIDHSKSIRSNPVPLQQSHTICTYFEPLGLNPEDDNRTLETVGLWRQSWIQQGWDTKVLTEKDAALHPDYQTIKDKLLKLPTVNTQAYEMSCYLRWVAAVATGCKWMSDVDMINYGFPAQPTWKGDKLFSFEGHTPSLVTGSTLAFQSIVNAFLEVAANPVPPSVVQESGRPHTSDMIILSEHRHLIVDLRYPAHLSYDNPAINNSVLVHFAAGSVRQYSGVAGMSKADMIRRFRPL</sequence>
<reference evidence="1" key="1">
    <citation type="submission" date="2021-01" db="EMBL/GenBank/DDBJ databases">
        <authorList>
            <person name="Corre E."/>
            <person name="Pelletier E."/>
            <person name="Niang G."/>
            <person name="Scheremetjew M."/>
            <person name="Finn R."/>
            <person name="Kale V."/>
            <person name="Holt S."/>
            <person name="Cochrane G."/>
            <person name="Meng A."/>
            <person name="Brown T."/>
            <person name="Cohen L."/>
        </authorList>
    </citation>
    <scope>NUCLEOTIDE SEQUENCE</scope>
    <source>
        <strain evidence="1">CCAP979/52</strain>
    </source>
</reference>